<dbReference type="SMART" id="SM00342">
    <property type="entry name" value="HTH_ARAC"/>
    <property type="match status" value="1"/>
</dbReference>
<feature type="domain" description="HTH araC/xylS-type" evidence="4">
    <location>
        <begin position="41"/>
        <end position="139"/>
    </location>
</feature>
<keyword evidence="1" id="KW-0805">Transcription regulation</keyword>
<evidence type="ECO:0000256" key="1">
    <source>
        <dbReference type="ARBA" id="ARBA00023015"/>
    </source>
</evidence>
<dbReference type="Gene3D" id="1.10.10.60">
    <property type="entry name" value="Homeodomain-like"/>
    <property type="match status" value="2"/>
</dbReference>
<evidence type="ECO:0000313" key="5">
    <source>
        <dbReference type="EMBL" id="GET35885.1"/>
    </source>
</evidence>
<reference evidence="5" key="1">
    <citation type="submission" date="2019-10" db="EMBL/GenBank/DDBJ databases">
        <title>Draft genome sequece of Microseira wollei NIES-4236.</title>
        <authorList>
            <person name="Yamaguchi H."/>
            <person name="Suzuki S."/>
            <person name="Kawachi M."/>
        </authorList>
    </citation>
    <scope>NUCLEOTIDE SEQUENCE</scope>
    <source>
        <strain evidence="5">NIES-4236</strain>
    </source>
</reference>
<dbReference type="PANTHER" id="PTHR43280:SF2">
    <property type="entry name" value="HTH-TYPE TRANSCRIPTIONAL REGULATOR EXSA"/>
    <property type="match status" value="1"/>
</dbReference>
<dbReference type="Pfam" id="PF12833">
    <property type="entry name" value="HTH_18"/>
    <property type="match status" value="1"/>
</dbReference>
<dbReference type="GO" id="GO:0043565">
    <property type="term" value="F:sequence-specific DNA binding"/>
    <property type="evidence" value="ECO:0007669"/>
    <property type="project" value="InterPro"/>
</dbReference>
<evidence type="ECO:0000256" key="3">
    <source>
        <dbReference type="ARBA" id="ARBA00023163"/>
    </source>
</evidence>
<sequence>MMSIDNLDAAKSSFDRTAGCLCLSRQTISSPFPFPDRPQLSEIFSYIDANYCQNIGLKDISQVFGYSPSYLTNLVRRLTGKTLYQWLIDRRMFQARYLLLNTDLPVHQIARSVGYEDSGHFIKHFRQHHALPPKTWREHRN</sequence>
<comment type="caution">
    <text evidence="5">The sequence shown here is derived from an EMBL/GenBank/DDBJ whole genome shotgun (WGS) entry which is preliminary data.</text>
</comment>
<evidence type="ECO:0000256" key="2">
    <source>
        <dbReference type="ARBA" id="ARBA00023125"/>
    </source>
</evidence>
<evidence type="ECO:0000259" key="4">
    <source>
        <dbReference type="PROSITE" id="PS01124"/>
    </source>
</evidence>
<dbReference type="GO" id="GO:0003700">
    <property type="term" value="F:DNA-binding transcription factor activity"/>
    <property type="evidence" value="ECO:0007669"/>
    <property type="project" value="InterPro"/>
</dbReference>
<dbReference type="Proteomes" id="UP001050975">
    <property type="component" value="Unassembled WGS sequence"/>
</dbReference>
<keyword evidence="6" id="KW-1185">Reference proteome</keyword>
<organism evidence="5 6">
    <name type="scientific">Microseira wollei NIES-4236</name>
    <dbReference type="NCBI Taxonomy" id="2530354"/>
    <lineage>
        <taxon>Bacteria</taxon>
        <taxon>Bacillati</taxon>
        <taxon>Cyanobacteriota</taxon>
        <taxon>Cyanophyceae</taxon>
        <taxon>Oscillatoriophycideae</taxon>
        <taxon>Aerosakkonematales</taxon>
        <taxon>Aerosakkonemataceae</taxon>
        <taxon>Microseira</taxon>
    </lineage>
</organism>
<name>A0AAV3X264_9CYAN</name>
<dbReference type="PROSITE" id="PS01124">
    <property type="entry name" value="HTH_ARAC_FAMILY_2"/>
    <property type="match status" value="1"/>
</dbReference>
<dbReference type="InterPro" id="IPR018062">
    <property type="entry name" value="HTH_AraC-typ_CS"/>
</dbReference>
<dbReference type="EMBL" id="BLAY01000005">
    <property type="protein sequence ID" value="GET35885.1"/>
    <property type="molecule type" value="Genomic_DNA"/>
</dbReference>
<dbReference type="AlphaFoldDB" id="A0AAV3X264"/>
<dbReference type="PANTHER" id="PTHR43280">
    <property type="entry name" value="ARAC-FAMILY TRANSCRIPTIONAL REGULATOR"/>
    <property type="match status" value="1"/>
</dbReference>
<protein>
    <submittedName>
        <fullName evidence="5">Transcriptional regulator</fullName>
    </submittedName>
</protein>
<accession>A0AAV3X264</accession>
<dbReference type="InterPro" id="IPR018060">
    <property type="entry name" value="HTH_AraC"/>
</dbReference>
<proteinExistence type="predicted"/>
<dbReference type="PROSITE" id="PS00041">
    <property type="entry name" value="HTH_ARAC_FAMILY_1"/>
    <property type="match status" value="1"/>
</dbReference>
<evidence type="ECO:0000313" key="6">
    <source>
        <dbReference type="Proteomes" id="UP001050975"/>
    </source>
</evidence>
<gene>
    <name evidence="5" type="ORF">MiSe_06330</name>
</gene>
<dbReference type="RefSeq" id="WP_226574693.1">
    <property type="nucleotide sequence ID" value="NZ_BLAY01000005.1"/>
</dbReference>
<keyword evidence="2" id="KW-0238">DNA-binding</keyword>
<dbReference type="SUPFAM" id="SSF46689">
    <property type="entry name" value="Homeodomain-like"/>
    <property type="match status" value="2"/>
</dbReference>
<dbReference type="InterPro" id="IPR009057">
    <property type="entry name" value="Homeodomain-like_sf"/>
</dbReference>
<keyword evidence="3" id="KW-0804">Transcription</keyword>